<evidence type="ECO:0000256" key="1">
    <source>
        <dbReference type="ARBA" id="ARBA00004141"/>
    </source>
</evidence>
<evidence type="ECO:0000256" key="4">
    <source>
        <dbReference type="ARBA" id="ARBA00022906"/>
    </source>
</evidence>
<dbReference type="EMBL" id="CP063231">
    <property type="protein sequence ID" value="URL59843.1"/>
    <property type="molecule type" value="Genomic_DNA"/>
</dbReference>
<comment type="subcellular location">
    <subcellularLocation>
        <location evidence="1">Membrane</location>
        <topology evidence="1">Multi-pass membrane protein</topology>
    </subcellularLocation>
</comment>
<dbReference type="InterPro" id="IPR058533">
    <property type="entry name" value="Cation_efflux_TM"/>
</dbReference>
<keyword evidence="6 7" id="KW-0472">Membrane</keyword>
<evidence type="ECO:0000256" key="3">
    <source>
        <dbReference type="ARBA" id="ARBA00022692"/>
    </source>
</evidence>
<feature type="transmembrane region" description="Helical" evidence="7">
    <location>
        <begin position="115"/>
        <end position="133"/>
    </location>
</feature>
<dbReference type="SUPFAM" id="SSF160240">
    <property type="entry name" value="Cation efflux protein cytoplasmic domain-like"/>
    <property type="match status" value="1"/>
</dbReference>
<dbReference type="RefSeq" id="WP_250340332.1">
    <property type="nucleotide sequence ID" value="NZ_CP063231.1"/>
</dbReference>
<dbReference type="InterPro" id="IPR002524">
    <property type="entry name" value="Cation_efflux"/>
</dbReference>
<dbReference type="InterPro" id="IPR036837">
    <property type="entry name" value="Cation_efflux_CTD_sf"/>
</dbReference>
<dbReference type="Pfam" id="PF01545">
    <property type="entry name" value="Cation_efflux"/>
    <property type="match status" value="1"/>
</dbReference>
<keyword evidence="4" id="KW-0406">Ion transport</keyword>
<evidence type="ECO:0000256" key="5">
    <source>
        <dbReference type="ARBA" id="ARBA00022989"/>
    </source>
</evidence>
<evidence type="ECO:0000256" key="6">
    <source>
        <dbReference type="ARBA" id="ARBA00023136"/>
    </source>
</evidence>
<keyword evidence="3 7" id="KW-0812">Transmembrane</keyword>
<dbReference type="NCBIfam" id="TIGR01297">
    <property type="entry name" value="CDF"/>
    <property type="match status" value="1"/>
</dbReference>
<sequence>MAHSPRLVVYAALAANVGIAVAKFIAAAISGSSAMLSEGVHSLVDSINEVLLLHGLRRSQRPPDRDNPLGFGRELYFWSFIVALLVLALGAGFSLYEGVNHILSPEPLRDPTLNYIVLAVGAVFEGASWWLSLKSVQRRKGKLSYFEAFRTTKDPTTFSVLFEDSAALLGLAIAALGVYLSHALGDPRIDGWASIGIAVVLALASIMLARESKALLIGEPAQPKLLAQVCSIAGKVKGVEAVNGMLTVQMGPDQVLVAVSAAFDDRLTTVEIEECVRTIEARTKEARLPIVALFVKPQTPERWRERLRELDGTGEP</sequence>
<keyword evidence="10" id="KW-1185">Reference proteome</keyword>
<evidence type="ECO:0000313" key="9">
    <source>
        <dbReference type="EMBL" id="URL59843.1"/>
    </source>
</evidence>
<dbReference type="InterPro" id="IPR027469">
    <property type="entry name" value="Cation_efflux_TMD_sf"/>
</dbReference>
<dbReference type="InterPro" id="IPR040177">
    <property type="entry name" value="SLC30A9"/>
</dbReference>
<proteinExistence type="predicted"/>
<dbReference type="Gene3D" id="1.20.1510.10">
    <property type="entry name" value="Cation efflux protein transmembrane domain"/>
    <property type="match status" value="1"/>
</dbReference>
<name>A0ABY4T4L7_9GAMM</name>
<keyword evidence="2" id="KW-0813">Transport</keyword>
<dbReference type="Proteomes" id="UP001056681">
    <property type="component" value="Chromosome"/>
</dbReference>
<feature type="domain" description="Cation efflux protein transmembrane" evidence="8">
    <location>
        <begin position="10"/>
        <end position="216"/>
    </location>
</feature>
<dbReference type="PANTHER" id="PTHR13414:SF9">
    <property type="entry name" value="PROTON-COUPLED ZINC ANTIPORTER SLC30A9, MITOCHONDRIAL"/>
    <property type="match status" value="1"/>
</dbReference>
<keyword evidence="5 7" id="KW-1133">Transmembrane helix</keyword>
<feature type="transmembrane region" description="Helical" evidence="7">
    <location>
        <begin position="166"/>
        <end position="185"/>
    </location>
</feature>
<dbReference type="PANTHER" id="PTHR13414">
    <property type="entry name" value="HUEL-CATION TRANSPORTER"/>
    <property type="match status" value="1"/>
</dbReference>
<keyword evidence="4" id="KW-0862">Zinc</keyword>
<evidence type="ECO:0000313" key="10">
    <source>
        <dbReference type="Proteomes" id="UP001056681"/>
    </source>
</evidence>
<reference evidence="9" key="1">
    <citation type="submission" date="2020-10" db="EMBL/GenBank/DDBJ databases">
        <title>Whole-genome sequence of Luteibacter sp. EIF3.</title>
        <authorList>
            <person name="Friedrich I."/>
            <person name="Hertel R."/>
            <person name="Daniel R."/>
        </authorList>
    </citation>
    <scope>NUCLEOTIDE SEQUENCE</scope>
    <source>
        <strain evidence="9">EIF3</strain>
    </source>
</reference>
<protein>
    <submittedName>
        <fullName evidence="9">Cation transporter</fullName>
    </submittedName>
</protein>
<evidence type="ECO:0000256" key="7">
    <source>
        <dbReference type="SAM" id="Phobius"/>
    </source>
</evidence>
<feature type="transmembrane region" description="Helical" evidence="7">
    <location>
        <begin position="191"/>
        <end position="209"/>
    </location>
</feature>
<accession>A0ABY4T4L7</accession>
<feature type="transmembrane region" description="Helical" evidence="7">
    <location>
        <begin position="75"/>
        <end position="95"/>
    </location>
</feature>
<dbReference type="SUPFAM" id="SSF161111">
    <property type="entry name" value="Cation efflux protein transmembrane domain-like"/>
    <property type="match status" value="1"/>
</dbReference>
<evidence type="ECO:0000259" key="8">
    <source>
        <dbReference type="Pfam" id="PF01545"/>
    </source>
</evidence>
<gene>
    <name evidence="9" type="ORF">IM816_07060</name>
</gene>
<keyword evidence="4" id="KW-0864">Zinc transport</keyword>
<feature type="transmembrane region" description="Helical" evidence="7">
    <location>
        <begin position="7"/>
        <end position="29"/>
    </location>
</feature>
<evidence type="ECO:0000256" key="2">
    <source>
        <dbReference type="ARBA" id="ARBA00022448"/>
    </source>
</evidence>
<organism evidence="9 10">
    <name type="scientific">Luteibacter flocculans</name>
    <dbReference type="NCBI Taxonomy" id="2780091"/>
    <lineage>
        <taxon>Bacteria</taxon>
        <taxon>Pseudomonadati</taxon>
        <taxon>Pseudomonadota</taxon>
        <taxon>Gammaproteobacteria</taxon>
        <taxon>Lysobacterales</taxon>
        <taxon>Rhodanobacteraceae</taxon>
        <taxon>Luteibacter</taxon>
    </lineage>
</organism>